<protein>
    <recommendedName>
        <fullName evidence="2 7">Beta-lactamase</fullName>
        <ecNumber evidence="2 7">3.5.2.6</ecNumber>
    </recommendedName>
</protein>
<keyword evidence="5 7" id="KW-0046">Antibiotic resistance</keyword>
<dbReference type="EC" id="3.5.2.6" evidence="2 7"/>
<dbReference type="NCBIfam" id="NF012161">
    <property type="entry name" value="bla_class_D_main"/>
    <property type="match status" value="1"/>
</dbReference>
<organism evidence="10">
    <name type="scientific">uncultured delta proteobacterium</name>
    <dbReference type="NCBI Taxonomy" id="34034"/>
    <lineage>
        <taxon>Bacteria</taxon>
        <taxon>Deltaproteobacteria</taxon>
        <taxon>environmental samples</taxon>
    </lineage>
</organism>
<dbReference type="GO" id="GO:0008658">
    <property type="term" value="F:penicillin binding"/>
    <property type="evidence" value="ECO:0007669"/>
    <property type="project" value="InterPro"/>
</dbReference>
<dbReference type="EMBL" id="FLUQ01000002">
    <property type="protein sequence ID" value="SBW05948.1"/>
    <property type="molecule type" value="Genomic_DNA"/>
</dbReference>
<reference evidence="10" key="1">
    <citation type="submission" date="2016-04" db="EMBL/GenBank/DDBJ databases">
        <authorList>
            <person name="Evans L.H."/>
            <person name="Alamgir A."/>
            <person name="Owens N."/>
            <person name="Weber N.D."/>
            <person name="Virtaneva K."/>
            <person name="Barbian K."/>
            <person name="Babar A."/>
            <person name="Rosenke K."/>
        </authorList>
    </citation>
    <scope>NUCLEOTIDE SEQUENCE</scope>
    <source>
        <strain evidence="10">86</strain>
    </source>
</reference>
<proteinExistence type="inferred from homology"/>
<accession>A0A212K2W3</accession>
<evidence type="ECO:0000256" key="8">
    <source>
        <dbReference type="SAM" id="SignalP"/>
    </source>
</evidence>
<keyword evidence="4 7" id="KW-0378">Hydrolase</keyword>
<comment type="similarity">
    <text evidence="1 7">Belongs to the class-D beta-lactamase family.</text>
</comment>
<evidence type="ECO:0000256" key="6">
    <source>
        <dbReference type="PIRSR" id="PIRSR602137-50"/>
    </source>
</evidence>
<evidence type="ECO:0000259" key="9">
    <source>
        <dbReference type="Pfam" id="PF00905"/>
    </source>
</evidence>
<dbReference type="GO" id="GO:0017001">
    <property type="term" value="P:antibiotic catabolic process"/>
    <property type="evidence" value="ECO:0007669"/>
    <property type="project" value="InterPro"/>
</dbReference>
<dbReference type="InterPro" id="IPR001460">
    <property type="entry name" value="PCN-bd_Tpept"/>
</dbReference>
<dbReference type="Pfam" id="PF00905">
    <property type="entry name" value="Transpeptidase"/>
    <property type="match status" value="1"/>
</dbReference>
<evidence type="ECO:0000313" key="10">
    <source>
        <dbReference type="EMBL" id="SBW05948.1"/>
    </source>
</evidence>
<evidence type="ECO:0000256" key="1">
    <source>
        <dbReference type="ARBA" id="ARBA00007898"/>
    </source>
</evidence>
<dbReference type="SUPFAM" id="SSF56601">
    <property type="entry name" value="beta-lactamase/transpeptidase-like"/>
    <property type="match status" value="1"/>
</dbReference>
<dbReference type="GO" id="GO:0008800">
    <property type="term" value="F:beta-lactamase activity"/>
    <property type="evidence" value="ECO:0007669"/>
    <property type="project" value="UniProtKB-UniRule"/>
</dbReference>
<keyword evidence="3 8" id="KW-0732">Signal</keyword>
<evidence type="ECO:0000256" key="3">
    <source>
        <dbReference type="ARBA" id="ARBA00022729"/>
    </source>
</evidence>
<sequence>MRSPLLLLFMFFILVPVHAFGQGVPDAAPWQDHAAVGKLFAESGTTGTFVLYDPATGVFSGHNRERAATRFIPASTFKIPNTLIGLSIGAVSSVDDILPYGGKPQPYPAWEKDMGLREAIKISNVPVYQELARRIGLERMREGVAALHYGNMEIGTVVDRFWLDGPLQISAVEQTRFLAALAMERLPVSSGIQKAVRAILLVEEGDGWKLFAKTGTAARTSPQTGWWVGWVENNGAIFSFALNVDSNPAMGAGERIAFGKQCLAAMGLCRR</sequence>
<feature type="modified residue" description="N6-carboxylysine" evidence="6">
    <location>
        <position position="78"/>
    </location>
</feature>
<dbReference type="Gene3D" id="3.40.710.10">
    <property type="entry name" value="DD-peptidase/beta-lactamase superfamily"/>
    <property type="match status" value="1"/>
</dbReference>
<comment type="catalytic activity">
    <reaction evidence="7">
        <text>a beta-lactam + H2O = a substituted beta-amino acid</text>
        <dbReference type="Rhea" id="RHEA:20401"/>
        <dbReference type="ChEBI" id="CHEBI:15377"/>
        <dbReference type="ChEBI" id="CHEBI:35627"/>
        <dbReference type="ChEBI" id="CHEBI:140347"/>
        <dbReference type="EC" id="3.5.2.6"/>
    </reaction>
</comment>
<dbReference type="InterPro" id="IPR012338">
    <property type="entry name" value="Beta-lactam/transpept-like"/>
</dbReference>
<dbReference type="PROSITE" id="PS00337">
    <property type="entry name" value="BETA_LACTAMASE_D"/>
    <property type="match status" value="1"/>
</dbReference>
<feature type="chain" id="PRO_5012826667" description="Beta-lactamase" evidence="8">
    <location>
        <begin position="20"/>
        <end position="271"/>
    </location>
</feature>
<feature type="signal peptide" evidence="8">
    <location>
        <begin position="1"/>
        <end position="19"/>
    </location>
</feature>
<evidence type="ECO:0000256" key="5">
    <source>
        <dbReference type="ARBA" id="ARBA00023251"/>
    </source>
</evidence>
<evidence type="ECO:0000256" key="7">
    <source>
        <dbReference type="RuleBase" id="RU361140"/>
    </source>
</evidence>
<dbReference type="InterPro" id="IPR002137">
    <property type="entry name" value="Beta-lactam_class-D_AS"/>
</dbReference>
<evidence type="ECO:0000256" key="2">
    <source>
        <dbReference type="ARBA" id="ARBA00012865"/>
    </source>
</evidence>
<feature type="domain" description="Penicillin-binding protein transpeptidase" evidence="9">
    <location>
        <begin position="47"/>
        <end position="251"/>
    </location>
</feature>
<evidence type="ECO:0000256" key="4">
    <source>
        <dbReference type="ARBA" id="ARBA00022801"/>
    </source>
</evidence>
<feature type="active site" description="Acyl-ester intermediate" evidence="6">
    <location>
        <position position="75"/>
    </location>
</feature>
<dbReference type="AlphaFoldDB" id="A0A212K2W3"/>
<gene>
    <name evidence="10" type="ORF">KL86DPRO_20577</name>
</gene>
<dbReference type="GO" id="GO:0046677">
    <property type="term" value="P:response to antibiotic"/>
    <property type="evidence" value="ECO:0007669"/>
    <property type="project" value="UniProtKB-UniRule"/>
</dbReference>
<name>A0A212K2W3_9DELT</name>